<dbReference type="AlphaFoldDB" id="A0A6G0WR34"/>
<keyword evidence="4" id="KW-0111">Calcium/phospholipid-binding</keyword>
<gene>
    <name evidence="5" type="ORF">Ae201684_012543</name>
</gene>
<dbReference type="Pfam" id="PF00191">
    <property type="entry name" value="Annexin"/>
    <property type="match status" value="4"/>
</dbReference>
<dbReference type="PROSITE" id="PS51897">
    <property type="entry name" value="ANNEXIN_2"/>
    <property type="match status" value="4"/>
</dbReference>
<dbReference type="PANTHER" id="PTHR10502:SF102">
    <property type="entry name" value="ANNEXIN B11"/>
    <property type="match status" value="1"/>
</dbReference>
<dbReference type="PANTHER" id="PTHR10502">
    <property type="entry name" value="ANNEXIN"/>
    <property type="match status" value="1"/>
</dbReference>
<accession>A0A6G0WR34</accession>
<dbReference type="GO" id="GO:0005886">
    <property type="term" value="C:plasma membrane"/>
    <property type="evidence" value="ECO:0007669"/>
    <property type="project" value="TreeGrafter"/>
</dbReference>
<protein>
    <recommendedName>
        <fullName evidence="4">Annexin</fullName>
    </recommendedName>
</protein>
<organism evidence="5 6">
    <name type="scientific">Aphanomyces euteiches</name>
    <dbReference type="NCBI Taxonomy" id="100861"/>
    <lineage>
        <taxon>Eukaryota</taxon>
        <taxon>Sar</taxon>
        <taxon>Stramenopiles</taxon>
        <taxon>Oomycota</taxon>
        <taxon>Saprolegniomycetes</taxon>
        <taxon>Saprolegniales</taxon>
        <taxon>Verrucalvaceae</taxon>
        <taxon>Aphanomyces</taxon>
    </lineage>
</organism>
<dbReference type="InterPro" id="IPR018252">
    <property type="entry name" value="Annexin_repeat_CS"/>
</dbReference>
<name>A0A6G0WR34_9STRA</name>
<evidence type="ECO:0000256" key="4">
    <source>
        <dbReference type="RuleBase" id="RU003540"/>
    </source>
</evidence>
<dbReference type="InterPro" id="IPR001464">
    <property type="entry name" value="Annexin"/>
</dbReference>
<dbReference type="InterPro" id="IPR037104">
    <property type="entry name" value="Annexin_sf"/>
</dbReference>
<evidence type="ECO:0000256" key="2">
    <source>
        <dbReference type="ARBA" id="ARBA00022737"/>
    </source>
</evidence>
<keyword evidence="2 4" id="KW-0677">Repeat</keyword>
<evidence type="ECO:0000313" key="6">
    <source>
        <dbReference type="Proteomes" id="UP000481153"/>
    </source>
</evidence>
<sequence length="333" mass="36946">MPIVNIYPQETRDASNGATINPASTEIDNLVNEIYSACAGFGTDEDRLSVALGSRTARERYLISLRYPQLHNRTLIDQVKSETSGDYGKLLALIAQPVEDVEAMIVRNATKGSGTNENLLYPVLTGRSNEELAILKKAFFQQFQEDLVVVVADDVGGDLKKVYLAALNALSQRYDPAVHNAHKAEELAEQIYKAGEGKWGTDESAFCNTLFSIPPEFLAAVDHAYTAKHNHGLVRAIEKEFGGDAERALKYHVNLQLNPIETIAEQLERTMAGIGTDEYGLSAALVRYASYLPQVAHAYRAKYNKDLRERISGETSGDFKKLLLIIYDRTLHH</sequence>
<dbReference type="SUPFAM" id="SSF47874">
    <property type="entry name" value="Annexin"/>
    <property type="match status" value="1"/>
</dbReference>
<proteinExistence type="inferred from homology"/>
<dbReference type="PROSITE" id="PS00223">
    <property type="entry name" value="ANNEXIN_1"/>
    <property type="match status" value="1"/>
</dbReference>
<reference evidence="5 6" key="1">
    <citation type="submission" date="2019-07" db="EMBL/GenBank/DDBJ databases">
        <title>Genomics analysis of Aphanomyces spp. identifies a new class of oomycete effector associated with host adaptation.</title>
        <authorList>
            <person name="Gaulin E."/>
        </authorList>
    </citation>
    <scope>NUCLEOTIDE SEQUENCE [LARGE SCALE GENOMIC DNA]</scope>
    <source>
        <strain evidence="5 6">ATCC 201684</strain>
    </source>
</reference>
<dbReference type="GO" id="GO:0001786">
    <property type="term" value="F:phosphatidylserine binding"/>
    <property type="evidence" value="ECO:0007669"/>
    <property type="project" value="TreeGrafter"/>
</dbReference>
<dbReference type="Proteomes" id="UP000481153">
    <property type="component" value="Unassembled WGS sequence"/>
</dbReference>
<dbReference type="GO" id="GO:0005737">
    <property type="term" value="C:cytoplasm"/>
    <property type="evidence" value="ECO:0007669"/>
    <property type="project" value="TreeGrafter"/>
</dbReference>
<dbReference type="EMBL" id="VJMJ01000159">
    <property type="protein sequence ID" value="KAF0729904.1"/>
    <property type="molecule type" value="Genomic_DNA"/>
</dbReference>
<dbReference type="GO" id="GO:0005509">
    <property type="term" value="F:calcium ion binding"/>
    <property type="evidence" value="ECO:0007669"/>
    <property type="project" value="InterPro"/>
</dbReference>
<dbReference type="GO" id="GO:0005544">
    <property type="term" value="F:calcium-dependent phospholipid binding"/>
    <property type="evidence" value="ECO:0007669"/>
    <property type="project" value="UniProtKB-KW"/>
</dbReference>
<dbReference type="Gene3D" id="1.10.220.10">
    <property type="entry name" value="Annexin"/>
    <property type="match status" value="4"/>
</dbReference>
<comment type="similarity">
    <text evidence="1 4">Belongs to the annexin family.</text>
</comment>
<comment type="caution">
    <text evidence="5">The sequence shown here is derived from an EMBL/GenBank/DDBJ whole genome shotgun (WGS) entry which is preliminary data.</text>
</comment>
<keyword evidence="6" id="KW-1185">Reference proteome</keyword>
<dbReference type="PRINTS" id="PR00196">
    <property type="entry name" value="ANNEXIN"/>
</dbReference>
<comment type="domain">
    <text evidence="4">A pair of annexin repeats may form one binding site for calcium and phospholipid.</text>
</comment>
<evidence type="ECO:0000313" key="5">
    <source>
        <dbReference type="EMBL" id="KAF0729904.1"/>
    </source>
</evidence>
<keyword evidence="4" id="KW-0106">Calcium</keyword>
<evidence type="ECO:0000256" key="3">
    <source>
        <dbReference type="ARBA" id="ARBA00023216"/>
    </source>
</evidence>
<dbReference type="InterPro" id="IPR018502">
    <property type="entry name" value="Annexin_repeat"/>
</dbReference>
<evidence type="ECO:0000256" key="1">
    <source>
        <dbReference type="ARBA" id="ARBA00007831"/>
    </source>
</evidence>
<dbReference type="SMART" id="SM00335">
    <property type="entry name" value="ANX"/>
    <property type="match status" value="4"/>
</dbReference>
<dbReference type="VEuPathDB" id="FungiDB:AeMF1_019904"/>
<keyword evidence="3 4" id="KW-0041">Annexin</keyword>